<dbReference type="SUPFAM" id="SSF48576">
    <property type="entry name" value="Terpenoid synthases"/>
    <property type="match status" value="1"/>
</dbReference>
<feature type="non-terminal residue" evidence="1">
    <location>
        <position position="118"/>
    </location>
</feature>
<proteinExistence type="predicted"/>
<dbReference type="Pfam" id="PF19086">
    <property type="entry name" value="Terpene_syn_C_2"/>
    <property type="match status" value="1"/>
</dbReference>
<dbReference type="GeneID" id="64702770"/>
<evidence type="ECO:0008006" key="3">
    <source>
        <dbReference type="Google" id="ProtNLM"/>
    </source>
</evidence>
<dbReference type="OrthoDB" id="2671535at2759"/>
<organism evidence="1 2">
    <name type="scientific">Suillus discolor</name>
    <dbReference type="NCBI Taxonomy" id="1912936"/>
    <lineage>
        <taxon>Eukaryota</taxon>
        <taxon>Fungi</taxon>
        <taxon>Dikarya</taxon>
        <taxon>Basidiomycota</taxon>
        <taxon>Agaricomycotina</taxon>
        <taxon>Agaricomycetes</taxon>
        <taxon>Agaricomycetidae</taxon>
        <taxon>Boletales</taxon>
        <taxon>Suillineae</taxon>
        <taxon>Suillaceae</taxon>
        <taxon>Suillus</taxon>
    </lineage>
</organism>
<protein>
    <recommendedName>
        <fullName evidence="3">Terpene synthase</fullName>
    </recommendedName>
</protein>
<accession>A0A9P7F7J0</accession>
<evidence type="ECO:0000313" key="1">
    <source>
        <dbReference type="EMBL" id="KAG2108014.1"/>
    </source>
</evidence>
<comment type="caution">
    <text evidence="1">The sequence shown here is derived from an EMBL/GenBank/DDBJ whole genome shotgun (WGS) entry which is preliminary data.</text>
</comment>
<evidence type="ECO:0000313" key="2">
    <source>
        <dbReference type="Proteomes" id="UP000823399"/>
    </source>
</evidence>
<gene>
    <name evidence="1" type="ORF">F5147DRAFT_761141</name>
</gene>
<sequence>MLSGVEYAYAYCIFPSTLPLREYVQCIMDVAIVINHTNDILSYYKEEMECDSANYLWLMTASRGLTKQAALGELIEKTVQAHHSILKFLGPRPEAYDAHVAFFDGYKLEEVMSQRSSS</sequence>
<dbReference type="AlphaFoldDB" id="A0A9P7F7J0"/>
<name>A0A9P7F7J0_9AGAM</name>
<dbReference type="EMBL" id="JABBWM010000029">
    <property type="protein sequence ID" value="KAG2108014.1"/>
    <property type="molecule type" value="Genomic_DNA"/>
</dbReference>
<dbReference type="RefSeq" id="XP_041292612.1">
    <property type="nucleotide sequence ID" value="XM_041440511.1"/>
</dbReference>
<keyword evidence="2" id="KW-1185">Reference proteome</keyword>
<dbReference type="Gene3D" id="1.10.600.10">
    <property type="entry name" value="Farnesyl Diphosphate Synthase"/>
    <property type="match status" value="1"/>
</dbReference>
<dbReference type="InterPro" id="IPR008949">
    <property type="entry name" value="Isoprenoid_synthase_dom_sf"/>
</dbReference>
<reference evidence="1" key="1">
    <citation type="journal article" date="2020" name="New Phytol.">
        <title>Comparative genomics reveals dynamic genome evolution in host specialist ectomycorrhizal fungi.</title>
        <authorList>
            <person name="Lofgren L.A."/>
            <person name="Nguyen N.H."/>
            <person name="Vilgalys R."/>
            <person name="Ruytinx J."/>
            <person name="Liao H.L."/>
            <person name="Branco S."/>
            <person name="Kuo A."/>
            <person name="LaButti K."/>
            <person name="Lipzen A."/>
            <person name="Andreopoulos W."/>
            <person name="Pangilinan J."/>
            <person name="Riley R."/>
            <person name="Hundley H."/>
            <person name="Na H."/>
            <person name="Barry K."/>
            <person name="Grigoriev I.V."/>
            <person name="Stajich J.E."/>
            <person name="Kennedy P.G."/>
        </authorList>
    </citation>
    <scope>NUCLEOTIDE SEQUENCE</scope>
    <source>
        <strain evidence="1">FC423</strain>
    </source>
</reference>
<dbReference type="Proteomes" id="UP000823399">
    <property type="component" value="Unassembled WGS sequence"/>
</dbReference>